<keyword evidence="2" id="KW-1185">Reference proteome</keyword>
<protein>
    <recommendedName>
        <fullName evidence="3">Peptidase U49</fullName>
    </recommendedName>
</protein>
<dbReference type="KEGG" id="alti:ALE3EI_0456"/>
<dbReference type="Proteomes" id="UP000515514">
    <property type="component" value="Chromosome"/>
</dbReference>
<evidence type="ECO:0000313" key="2">
    <source>
        <dbReference type="Proteomes" id="UP000515514"/>
    </source>
</evidence>
<gene>
    <name evidence="1" type="ORF">ALE3EI_0456</name>
</gene>
<sequence length="324" mass="37912">MNDWSWIFLSTGEINQYNPDIHEGTQPIRVLNHMNMFMFQNTHPNFAKELNIAFEEFGFAKTVNIVYGETRIENTPYIRNDNKTIYLDETFLSYLWCICHSIYTLYIQKIDYPRCNKINGNEAYEINPEIIESAEDLFGYAKSLIAAYSKWDVDSMPNPEKYLAERRDFIEQPNGFYTEAIKFILCHEYIHAIRHIDEINAGDDECSHYKEFEREADNNAIELLKKGIFPNKINELAVHIGVTLGILSMFYFRPNTDAPRHPNTEDRLVDALVQMELTDESPCWGIALIGLDLWAKQFDLGLEWKTELREKEAFDDFISQIKAL</sequence>
<name>A0A7G8PRS3_9FLAO</name>
<reference evidence="1 2" key="1">
    <citation type="submission" date="2020-04" db="EMBL/GenBank/DDBJ databases">
        <title>Genome sequence of Altibacter aquimarinus strain ALE3EI.</title>
        <authorList>
            <person name="Oh H.-M."/>
            <person name="Jang D."/>
        </authorList>
    </citation>
    <scope>NUCLEOTIDE SEQUENCE [LARGE SCALE GENOMIC DNA]</scope>
    <source>
        <strain evidence="1 2">ALE3EI</strain>
    </source>
</reference>
<dbReference type="AlphaFoldDB" id="A0A7G8PRS3"/>
<dbReference type="RefSeq" id="WP_186990436.1">
    <property type="nucleotide sequence ID" value="NZ_CP052909.1"/>
</dbReference>
<dbReference type="EMBL" id="CP052909">
    <property type="protein sequence ID" value="QNJ97039.1"/>
    <property type="molecule type" value="Genomic_DNA"/>
</dbReference>
<evidence type="ECO:0008006" key="3">
    <source>
        <dbReference type="Google" id="ProtNLM"/>
    </source>
</evidence>
<proteinExistence type="predicted"/>
<evidence type="ECO:0000313" key="1">
    <source>
        <dbReference type="EMBL" id="QNJ97039.1"/>
    </source>
</evidence>
<accession>A0A7G8PRS3</accession>
<organism evidence="1 2">
    <name type="scientific">Constantimarinum furrinae</name>
    <dbReference type="NCBI Taxonomy" id="2562285"/>
    <lineage>
        <taxon>Bacteria</taxon>
        <taxon>Pseudomonadati</taxon>
        <taxon>Bacteroidota</taxon>
        <taxon>Flavobacteriia</taxon>
        <taxon>Flavobacteriales</taxon>
        <taxon>Flavobacteriaceae</taxon>
        <taxon>Altibacter/Constantimarinum group</taxon>
        <taxon>Constantimarinum</taxon>
    </lineage>
</organism>